<evidence type="ECO:0000313" key="2">
    <source>
        <dbReference type="EMBL" id="ADZ83702.1"/>
    </source>
</evidence>
<dbReference type="EMBL" id="CP002582">
    <property type="protein sequence ID" value="ADZ83702.1"/>
    <property type="molecule type" value="Genomic_DNA"/>
</dbReference>
<dbReference type="eggNOG" id="COG4845">
    <property type="taxonomic scope" value="Bacteria"/>
</dbReference>
<dbReference type="RefSeq" id="WP_013656996.1">
    <property type="nucleotide sequence ID" value="NC_015275.1"/>
</dbReference>
<name>F2JPP2_CELLD</name>
<dbReference type="SMART" id="SM01059">
    <property type="entry name" value="CAT"/>
    <property type="match status" value="1"/>
</dbReference>
<reference evidence="2 3" key="1">
    <citation type="journal article" date="2011" name="J. Bacteriol.">
        <title>Complete genome sequence of the cellulose-degrading bacterium Cellulosilyticum lentocellum.</title>
        <authorList>
            <consortium name="US DOE Joint Genome Institute"/>
            <person name="Miller D.A."/>
            <person name="Suen G."/>
            <person name="Bruce D."/>
            <person name="Copeland A."/>
            <person name="Cheng J.F."/>
            <person name="Detter C."/>
            <person name="Goodwin L.A."/>
            <person name="Han C.S."/>
            <person name="Hauser L.J."/>
            <person name="Land M.L."/>
            <person name="Lapidus A."/>
            <person name="Lucas S."/>
            <person name="Meincke L."/>
            <person name="Pitluck S."/>
            <person name="Tapia R."/>
            <person name="Teshima H."/>
            <person name="Woyke T."/>
            <person name="Fox B.G."/>
            <person name="Angert E.R."/>
            <person name="Currie C.R."/>
        </authorList>
    </citation>
    <scope>NUCLEOTIDE SEQUENCE [LARGE SCALE GENOMIC DNA]</scope>
    <source>
        <strain evidence="3">ATCC 49066 / DSM 5427 / NCIMB 11756 / RHM5</strain>
    </source>
</reference>
<dbReference type="STRING" id="642492.Clole_1986"/>
<gene>
    <name evidence="2" type="ordered locus">Clole_1986</name>
</gene>
<dbReference type="PANTHER" id="PTHR38474">
    <property type="entry name" value="SLR0299 PROTEIN"/>
    <property type="match status" value="1"/>
</dbReference>
<keyword evidence="3" id="KW-1185">Reference proteome</keyword>
<dbReference type="EC" id="2.3.1.28" evidence="2"/>
<dbReference type="AlphaFoldDB" id="F2JPP2"/>
<protein>
    <submittedName>
        <fullName evidence="2">Chloramphenicol O-acetyltransferase</fullName>
        <ecNumber evidence="2">2.3.1.28</ecNumber>
    </submittedName>
</protein>
<dbReference type="SUPFAM" id="SSF52777">
    <property type="entry name" value="CoA-dependent acyltransferases"/>
    <property type="match status" value="1"/>
</dbReference>
<feature type="active site" description="Proton acceptor" evidence="1">
    <location>
        <position position="194"/>
    </location>
</feature>
<dbReference type="HOGENOM" id="CLU_093121_0_0_9"/>
<dbReference type="Pfam" id="PF00302">
    <property type="entry name" value="CAT"/>
    <property type="match status" value="1"/>
</dbReference>
<dbReference type="Gene3D" id="3.30.559.10">
    <property type="entry name" value="Chloramphenicol acetyltransferase-like domain"/>
    <property type="match status" value="1"/>
</dbReference>
<organism evidence="2 3">
    <name type="scientific">Cellulosilyticum lentocellum (strain ATCC 49066 / DSM 5427 / NCIMB 11756 / RHM5)</name>
    <name type="common">Clostridium lentocellum</name>
    <dbReference type="NCBI Taxonomy" id="642492"/>
    <lineage>
        <taxon>Bacteria</taxon>
        <taxon>Bacillati</taxon>
        <taxon>Bacillota</taxon>
        <taxon>Clostridia</taxon>
        <taxon>Lachnospirales</taxon>
        <taxon>Cellulosilyticaceae</taxon>
        <taxon>Cellulosilyticum</taxon>
    </lineage>
</organism>
<proteinExistence type="predicted"/>
<dbReference type="InterPro" id="IPR001707">
    <property type="entry name" value="Cmp_AcTrfase"/>
</dbReference>
<dbReference type="InterPro" id="IPR023213">
    <property type="entry name" value="CAT-like_dom_sf"/>
</dbReference>
<evidence type="ECO:0000256" key="1">
    <source>
        <dbReference type="PIRSR" id="PIRSR000440-1"/>
    </source>
</evidence>
<evidence type="ECO:0000313" key="3">
    <source>
        <dbReference type="Proteomes" id="UP000008467"/>
    </source>
</evidence>
<sequence length="222" mass="26139">MNSNFHSIDIKTWPRSQYFYYFTKMLPTGFNLNAEIDVTAAYYALKKQNRKFFPAYLFLTTKLINKEPYFKIAYQNEQLGYYEVLNPSYACFHEDDQTMSNMWTVYDEDFNTFYNNYIEDQKQYGKNHGILAKPEMPPANSFMVGVIPWISFKSYSPIPFGFGEINNFFPILEAGKFYEKDNKLLMPVSMTVHHAIADGYQVSAFFNALQVEMNHPENWMNS</sequence>
<dbReference type="Proteomes" id="UP000008467">
    <property type="component" value="Chromosome"/>
</dbReference>
<dbReference type="PANTHER" id="PTHR38474:SF2">
    <property type="entry name" value="CHLORAMPHENICOL ACETYLTRANSFERASE"/>
    <property type="match status" value="1"/>
</dbReference>
<dbReference type="KEGG" id="cle:Clole_1986"/>
<keyword evidence="2" id="KW-0808">Transferase</keyword>
<keyword evidence="2" id="KW-0012">Acyltransferase</keyword>
<dbReference type="PIRSF" id="PIRSF000440">
    <property type="entry name" value="CAT"/>
    <property type="match status" value="1"/>
</dbReference>
<accession>F2JPP2</accession>
<dbReference type="GO" id="GO:0008811">
    <property type="term" value="F:chloramphenicol O-acetyltransferase activity"/>
    <property type="evidence" value="ECO:0007669"/>
    <property type="project" value="UniProtKB-EC"/>
</dbReference>